<comment type="caution">
    <text evidence="2">The sequence shown here is derived from an EMBL/GenBank/DDBJ whole genome shotgun (WGS) entry which is preliminary data.</text>
</comment>
<evidence type="ECO:0000313" key="2">
    <source>
        <dbReference type="EMBL" id="PTQ79919.1"/>
    </source>
</evidence>
<dbReference type="AlphaFoldDB" id="A0A2T5I7Y6"/>
<protein>
    <submittedName>
        <fullName evidence="2">Uncharacterized protein</fullName>
    </submittedName>
</protein>
<feature type="transmembrane region" description="Helical" evidence="1">
    <location>
        <begin position="230"/>
        <end position="249"/>
    </location>
</feature>
<dbReference type="Proteomes" id="UP000244152">
    <property type="component" value="Unassembled WGS sequence"/>
</dbReference>
<keyword evidence="1" id="KW-0472">Membrane</keyword>
<keyword evidence="1" id="KW-0812">Transmembrane</keyword>
<gene>
    <name evidence="2" type="ORF">C8R21_12146</name>
</gene>
<evidence type="ECO:0000256" key="1">
    <source>
        <dbReference type="SAM" id="Phobius"/>
    </source>
</evidence>
<sequence>MAADLFRVVDRYNRNSAYCDFTFTAPLSLEIYVTLSALRAAVQPLTLQKIMNDDLNSRLEAIDADCERAAKTELDRLFETTSSSGATSRGPSPQAAEAIWLRLIGRKEQEFIQEIRIAKQKTSRSSMGATGEAKSVEETINDLLADERYLSRMREFYAQVAGEAVPETSQGQAKRLDLIDTTYRAGVRDALRRARESILVELSLNRASKEDEAAFLSQWKQYSTLSPWRAIWTIVLLSLTSYLIAFIIASEAFRALLERFGWSTGTGM</sequence>
<proteinExistence type="predicted"/>
<evidence type="ECO:0000313" key="3">
    <source>
        <dbReference type="Proteomes" id="UP000244152"/>
    </source>
</evidence>
<name>A0A2T5I7Y6_9PROT</name>
<dbReference type="EMBL" id="QAOK01000021">
    <property type="protein sequence ID" value="PTQ79919.1"/>
    <property type="molecule type" value="Genomic_DNA"/>
</dbReference>
<organism evidence="2 3">
    <name type="scientific">Nitrosospira multiformis</name>
    <dbReference type="NCBI Taxonomy" id="1231"/>
    <lineage>
        <taxon>Bacteria</taxon>
        <taxon>Pseudomonadati</taxon>
        <taxon>Pseudomonadota</taxon>
        <taxon>Betaproteobacteria</taxon>
        <taxon>Nitrosomonadales</taxon>
        <taxon>Nitrosomonadaceae</taxon>
        <taxon>Nitrosospira</taxon>
    </lineage>
</organism>
<accession>A0A2T5I7Y6</accession>
<reference evidence="2 3" key="1">
    <citation type="submission" date="2018-04" db="EMBL/GenBank/DDBJ databases">
        <title>Active sludge and wastewater microbial communities from Klosterneuburg, Austria.</title>
        <authorList>
            <person name="Wagner M."/>
        </authorList>
    </citation>
    <scope>NUCLEOTIDE SEQUENCE [LARGE SCALE GENOMIC DNA]</scope>
    <source>
        <strain evidence="2 3">Nl12</strain>
    </source>
</reference>
<dbReference type="RefSeq" id="WP_146162477.1">
    <property type="nucleotide sequence ID" value="NZ_QAOK01000021.1"/>
</dbReference>
<keyword evidence="1" id="KW-1133">Transmembrane helix</keyword>